<gene>
    <name evidence="2" type="ORF">QO011_001715</name>
</gene>
<keyword evidence="1" id="KW-0560">Oxidoreductase</keyword>
<keyword evidence="3" id="KW-1185">Reference proteome</keyword>
<comment type="caution">
    <text evidence="2">The sequence shown here is derived from an EMBL/GenBank/DDBJ whole genome shotgun (WGS) entry which is preliminary data.</text>
</comment>
<dbReference type="Gene3D" id="3.10.20.440">
    <property type="entry name" value="2Fe-2S iron-sulphur cluster binding domain, sarcosine oxidase, alpha subunit, N-terminal domain"/>
    <property type="match status" value="1"/>
</dbReference>
<sequence length="88" mass="9196">MSDASDAGHVTIEIDGRVLSVRAGVPLGAALHAQDRVLRRTARSGEARGLFCGMGLCFDCLVTVNGREGVRACVTPAAEGMRVETGRP</sequence>
<accession>A0ABU0J373</accession>
<name>A0ABU0J373_9HYPH</name>
<dbReference type="Pfam" id="PF13510">
    <property type="entry name" value="Fer2_4"/>
    <property type="match status" value="1"/>
</dbReference>
<dbReference type="InterPro" id="IPR036010">
    <property type="entry name" value="2Fe-2S_ferredoxin-like_sf"/>
</dbReference>
<dbReference type="RefSeq" id="WP_307270298.1">
    <property type="nucleotide sequence ID" value="NZ_JAUSVX010000002.1"/>
</dbReference>
<dbReference type="InterPro" id="IPR042204">
    <property type="entry name" value="2Fe-2S-bd_N"/>
</dbReference>
<evidence type="ECO:0000313" key="3">
    <source>
        <dbReference type="Proteomes" id="UP001242480"/>
    </source>
</evidence>
<reference evidence="2 3" key="1">
    <citation type="submission" date="2023-07" db="EMBL/GenBank/DDBJ databases">
        <title>Genomic Encyclopedia of Type Strains, Phase IV (KMG-IV): sequencing the most valuable type-strain genomes for metagenomic binning, comparative biology and taxonomic classification.</title>
        <authorList>
            <person name="Goeker M."/>
        </authorList>
    </citation>
    <scope>NUCLEOTIDE SEQUENCE [LARGE SCALE GENOMIC DNA]</scope>
    <source>
        <strain evidence="2 3">DSM 19619</strain>
    </source>
</reference>
<dbReference type="EMBL" id="JAUSVX010000002">
    <property type="protein sequence ID" value="MDQ0468715.1"/>
    <property type="molecule type" value="Genomic_DNA"/>
</dbReference>
<dbReference type="Proteomes" id="UP001242480">
    <property type="component" value="Unassembled WGS sequence"/>
</dbReference>
<proteinExistence type="predicted"/>
<dbReference type="SUPFAM" id="SSF54292">
    <property type="entry name" value="2Fe-2S ferredoxin-like"/>
    <property type="match status" value="1"/>
</dbReference>
<protein>
    <submittedName>
        <fullName evidence="2">Molibdopterin-dependent oxidoreductase YjgC</fullName>
    </submittedName>
</protein>
<evidence type="ECO:0000256" key="1">
    <source>
        <dbReference type="ARBA" id="ARBA00023002"/>
    </source>
</evidence>
<organism evidence="2 3">
    <name type="scientific">Labrys wisconsinensis</name>
    <dbReference type="NCBI Taxonomy" id="425677"/>
    <lineage>
        <taxon>Bacteria</taxon>
        <taxon>Pseudomonadati</taxon>
        <taxon>Pseudomonadota</taxon>
        <taxon>Alphaproteobacteria</taxon>
        <taxon>Hyphomicrobiales</taxon>
        <taxon>Xanthobacteraceae</taxon>
        <taxon>Labrys</taxon>
    </lineage>
</organism>
<evidence type="ECO:0000313" key="2">
    <source>
        <dbReference type="EMBL" id="MDQ0468715.1"/>
    </source>
</evidence>